<dbReference type="AlphaFoldDB" id="A0A915CZQ8"/>
<dbReference type="Proteomes" id="UP000887574">
    <property type="component" value="Unplaced"/>
</dbReference>
<evidence type="ECO:0000313" key="1">
    <source>
        <dbReference type="Proteomes" id="UP000887574"/>
    </source>
</evidence>
<name>A0A915CZQ8_9BILA</name>
<accession>A0A915CZQ8</accession>
<organism evidence="1 2">
    <name type="scientific">Ditylenchus dipsaci</name>
    <dbReference type="NCBI Taxonomy" id="166011"/>
    <lineage>
        <taxon>Eukaryota</taxon>
        <taxon>Metazoa</taxon>
        <taxon>Ecdysozoa</taxon>
        <taxon>Nematoda</taxon>
        <taxon>Chromadorea</taxon>
        <taxon>Rhabditida</taxon>
        <taxon>Tylenchina</taxon>
        <taxon>Tylenchomorpha</taxon>
        <taxon>Sphaerularioidea</taxon>
        <taxon>Anguinidae</taxon>
        <taxon>Anguininae</taxon>
        <taxon>Ditylenchus</taxon>
    </lineage>
</organism>
<protein>
    <submittedName>
        <fullName evidence="2">Uncharacterized protein</fullName>
    </submittedName>
</protein>
<dbReference type="WBParaSite" id="jg1401">
    <property type="protein sequence ID" value="jg1401"/>
    <property type="gene ID" value="jg1401"/>
</dbReference>
<reference evidence="2" key="1">
    <citation type="submission" date="2022-11" db="UniProtKB">
        <authorList>
            <consortium name="WormBaseParasite"/>
        </authorList>
    </citation>
    <scope>IDENTIFICATION</scope>
</reference>
<proteinExistence type="predicted"/>
<evidence type="ECO:0000313" key="2">
    <source>
        <dbReference type="WBParaSite" id="jg1401"/>
    </source>
</evidence>
<sequence length="72" mass="8632">MKIRHFQSEYREAVLRLPILAFRLTLLIVLQHASTWKSSYQSYGYDRAKWICRMLDVHESNIRTLLADVEYS</sequence>
<keyword evidence="1" id="KW-1185">Reference proteome</keyword>